<keyword evidence="2 4" id="KW-0808">Transferase</keyword>
<name>A0A1H9RKC4_9LACT</name>
<evidence type="ECO:0000313" key="4">
    <source>
        <dbReference type="EMBL" id="SER73210.1"/>
    </source>
</evidence>
<sequence length="404" mass="46517">MRTFLFAPETFNLAETTRMIEVAKACKEDATCIFMGYSQKFAYLIETAGFEFYYLTPHLTEQDVTNIMKFDQMKTIRMPFSYEMLMERTQQELQLIGKIQPDCILIGSTISLFISARVKKIPLVYVKPYAYTRANIESVHFMKASNKYIKEIMRAFFLQLKWFPRNLKKVIKYYHLEADFNYTIDFFDADLNCITTPEVLTKESNLPLGSVYVGPIFAHLNEAIPFTLKKLLKESTVPTIFCSMGSSGNAKVILSLLHQFKDLPVKVISPMKSFLADKEIEELPENVYIYDWLPALKVQKMVTASVLHGGEGTIQTACVAGKPFIGIGLQKEQEYNIAACVAYGNAVQIKKSKLRDYEYFKRMLHQLLNEQHYQQRATLLQQELSLINGCKNVRDAVMYLLEKE</sequence>
<dbReference type="PANTHER" id="PTHR48043">
    <property type="entry name" value="EG:EG0003.4 PROTEIN-RELATED"/>
    <property type="match status" value="1"/>
</dbReference>
<keyword evidence="5" id="KW-1185">Reference proteome</keyword>
<reference evidence="4 5" key="1">
    <citation type="submission" date="2016-10" db="EMBL/GenBank/DDBJ databases">
        <authorList>
            <person name="de Groot N.N."/>
        </authorList>
    </citation>
    <scope>NUCLEOTIDE SEQUENCE [LARGE SCALE GENOMIC DNA]</scope>
    <source>
        <strain evidence="4 5">DSM 13760</strain>
    </source>
</reference>
<keyword evidence="1" id="KW-0328">Glycosyltransferase</keyword>
<dbReference type="Proteomes" id="UP000198948">
    <property type="component" value="Unassembled WGS sequence"/>
</dbReference>
<dbReference type="GO" id="GO:0016757">
    <property type="term" value="F:glycosyltransferase activity"/>
    <property type="evidence" value="ECO:0007669"/>
    <property type="project" value="UniProtKB-KW"/>
</dbReference>
<dbReference type="EMBL" id="FOHA01000004">
    <property type="protein sequence ID" value="SER73210.1"/>
    <property type="molecule type" value="Genomic_DNA"/>
</dbReference>
<dbReference type="InterPro" id="IPR010610">
    <property type="entry name" value="EryCIII-like_C"/>
</dbReference>
<organism evidence="4 5">
    <name type="scientific">Isobaculum melis</name>
    <dbReference type="NCBI Taxonomy" id="142588"/>
    <lineage>
        <taxon>Bacteria</taxon>
        <taxon>Bacillati</taxon>
        <taxon>Bacillota</taxon>
        <taxon>Bacilli</taxon>
        <taxon>Lactobacillales</taxon>
        <taxon>Carnobacteriaceae</taxon>
        <taxon>Isobaculum</taxon>
    </lineage>
</organism>
<evidence type="ECO:0000313" key="5">
    <source>
        <dbReference type="Proteomes" id="UP000198948"/>
    </source>
</evidence>
<dbReference type="InterPro" id="IPR050271">
    <property type="entry name" value="UDP-glycosyltransferase"/>
</dbReference>
<evidence type="ECO:0000256" key="1">
    <source>
        <dbReference type="ARBA" id="ARBA00022676"/>
    </source>
</evidence>
<dbReference type="AlphaFoldDB" id="A0A1H9RKC4"/>
<dbReference type="STRING" id="142588.SAMN04488559_104118"/>
<evidence type="ECO:0000259" key="3">
    <source>
        <dbReference type="Pfam" id="PF06722"/>
    </source>
</evidence>
<dbReference type="PANTHER" id="PTHR48043:SF145">
    <property type="entry name" value="FI06409P-RELATED"/>
    <property type="match status" value="1"/>
</dbReference>
<dbReference type="Gene3D" id="3.40.50.2000">
    <property type="entry name" value="Glycogen Phosphorylase B"/>
    <property type="match status" value="2"/>
</dbReference>
<gene>
    <name evidence="4" type="ORF">SAMN04488559_104118</name>
</gene>
<dbReference type="Pfam" id="PF06722">
    <property type="entry name" value="EryCIII-like_C"/>
    <property type="match status" value="1"/>
</dbReference>
<evidence type="ECO:0000256" key="2">
    <source>
        <dbReference type="ARBA" id="ARBA00022679"/>
    </source>
</evidence>
<dbReference type="RefSeq" id="WP_092650937.1">
    <property type="nucleotide sequence ID" value="NZ_FOHA01000004.1"/>
</dbReference>
<dbReference type="SUPFAM" id="SSF53756">
    <property type="entry name" value="UDP-Glycosyltransferase/glycogen phosphorylase"/>
    <property type="match status" value="1"/>
</dbReference>
<dbReference type="OrthoDB" id="3416605at2"/>
<protein>
    <submittedName>
        <fullName evidence="4">UDP:flavonoid glycosyltransferase YjiC, YdhE family</fullName>
    </submittedName>
</protein>
<accession>A0A1H9RKC4</accession>
<proteinExistence type="predicted"/>
<feature type="domain" description="Erythromycin biosynthesis protein CIII-like C-terminal" evidence="3">
    <location>
        <begin position="277"/>
        <end position="383"/>
    </location>
</feature>